<name>A0A0R0LZ16_9MICR</name>
<dbReference type="AlphaFoldDB" id="A0A0R0LZ16"/>
<feature type="compositionally biased region" description="Basic and acidic residues" evidence="1">
    <location>
        <begin position="12"/>
        <end position="38"/>
    </location>
</feature>
<feature type="region of interest" description="Disordered" evidence="1">
    <location>
        <begin position="1"/>
        <end position="81"/>
    </location>
</feature>
<organism evidence="2 3">
    <name type="scientific">Pseudoloma neurophilia</name>
    <dbReference type="NCBI Taxonomy" id="146866"/>
    <lineage>
        <taxon>Eukaryota</taxon>
        <taxon>Fungi</taxon>
        <taxon>Fungi incertae sedis</taxon>
        <taxon>Microsporidia</taxon>
        <taxon>Pseudoloma</taxon>
    </lineage>
</organism>
<sequence>MAVRKKNLKSTEPSKLDLKDINEKLEQETAIRQHEKKNTSGKQKKNKATQTDGASEELKKSEAVDKNDKKVLDTKSGSKAS</sequence>
<evidence type="ECO:0000313" key="3">
    <source>
        <dbReference type="Proteomes" id="UP000051530"/>
    </source>
</evidence>
<gene>
    <name evidence="2" type="ORF">M153_3834000245</name>
</gene>
<dbReference type="VEuPathDB" id="MicrosporidiaDB:M153_3834000245"/>
<feature type="non-terminal residue" evidence="2">
    <location>
        <position position="81"/>
    </location>
</feature>
<accession>A0A0R0LZ16</accession>
<keyword evidence="3" id="KW-1185">Reference proteome</keyword>
<dbReference type="Proteomes" id="UP000051530">
    <property type="component" value="Unassembled WGS sequence"/>
</dbReference>
<feature type="compositionally biased region" description="Basic and acidic residues" evidence="1">
    <location>
        <begin position="56"/>
        <end position="73"/>
    </location>
</feature>
<reference evidence="2 3" key="1">
    <citation type="submission" date="2015-07" db="EMBL/GenBank/DDBJ databases">
        <title>The genome of Pseudoloma neurophilia, a relevant intracellular parasite of the zebrafish.</title>
        <authorList>
            <person name="Ndikumana S."/>
            <person name="Pelin A."/>
            <person name="Sanders J."/>
            <person name="Corradi N."/>
        </authorList>
    </citation>
    <scope>NUCLEOTIDE SEQUENCE [LARGE SCALE GENOMIC DNA]</scope>
    <source>
        <strain evidence="2 3">MK1</strain>
    </source>
</reference>
<proteinExistence type="predicted"/>
<protein>
    <submittedName>
        <fullName evidence="2">Uncharacterized protein</fullName>
    </submittedName>
</protein>
<evidence type="ECO:0000256" key="1">
    <source>
        <dbReference type="SAM" id="MobiDB-lite"/>
    </source>
</evidence>
<comment type="caution">
    <text evidence="2">The sequence shown here is derived from an EMBL/GenBank/DDBJ whole genome shotgun (WGS) entry which is preliminary data.</text>
</comment>
<dbReference type="EMBL" id="LGUB01000779">
    <property type="protein sequence ID" value="KRH92638.1"/>
    <property type="molecule type" value="Genomic_DNA"/>
</dbReference>
<evidence type="ECO:0000313" key="2">
    <source>
        <dbReference type="EMBL" id="KRH92638.1"/>
    </source>
</evidence>